<dbReference type="InterPro" id="IPR027051">
    <property type="entry name" value="XdhC_Rossmann_dom"/>
</dbReference>
<proteinExistence type="predicted"/>
<dbReference type="STRING" id="637679.GCA_001550055_00385"/>
<protein>
    <submittedName>
        <fullName evidence="3">Xanthine dehydrogenase accessory factor</fullName>
    </submittedName>
</protein>
<organism evidence="3 4">
    <name type="scientific">Kordiimonas lacus</name>
    <dbReference type="NCBI Taxonomy" id="637679"/>
    <lineage>
        <taxon>Bacteria</taxon>
        <taxon>Pseudomonadati</taxon>
        <taxon>Pseudomonadota</taxon>
        <taxon>Alphaproteobacteria</taxon>
        <taxon>Kordiimonadales</taxon>
        <taxon>Kordiimonadaceae</taxon>
        <taxon>Kordiimonas</taxon>
    </lineage>
</organism>
<dbReference type="InterPro" id="IPR014308">
    <property type="entry name" value="Xanthine_DH_XdhC"/>
</dbReference>
<dbReference type="NCBIfam" id="TIGR02964">
    <property type="entry name" value="xanthine_xdhC"/>
    <property type="match status" value="1"/>
</dbReference>
<keyword evidence="4" id="KW-1185">Reference proteome</keyword>
<dbReference type="InterPro" id="IPR003777">
    <property type="entry name" value="XdhC_CoxI"/>
</dbReference>
<evidence type="ECO:0000313" key="4">
    <source>
        <dbReference type="Proteomes" id="UP000183685"/>
    </source>
</evidence>
<name>A0A1G6U8F0_9PROT</name>
<evidence type="ECO:0000259" key="1">
    <source>
        <dbReference type="Pfam" id="PF02625"/>
    </source>
</evidence>
<gene>
    <name evidence="3" type="ORF">SAMN04488071_0505</name>
</gene>
<dbReference type="InterPro" id="IPR052698">
    <property type="entry name" value="MoCofactor_Util/Proc"/>
</dbReference>
<dbReference type="AlphaFoldDB" id="A0A1G6U8F0"/>
<reference evidence="3 4" key="1">
    <citation type="submission" date="2016-10" db="EMBL/GenBank/DDBJ databases">
        <authorList>
            <person name="de Groot N.N."/>
        </authorList>
    </citation>
    <scope>NUCLEOTIDE SEQUENCE [LARGE SCALE GENOMIC DNA]</scope>
    <source>
        <strain evidence="3 4">CGMCC 1.9109</strain>
    </source>
</reference>
<dbReference type="Pfam" id="PF13478">
    <property type="entry name" value="XdhC_C"/>
    <property type="match status" value="1"/>
</dbReference>
<feature type="domain" description="XdhC- CoxI" evidence="1">
    <location>
        <begin position="3"/>
        <end position="58"/>
    </location>
</feature>
<dbReference type="EMBL" id="FNAK01000001">
    <property type="protein sequence ID" value="SDD37524.1"/>
    <property type="molecule type" value="Genomic_DNA"/>
</dbReference>
<dbReference type="Gene3D" id="3.40.50.720">
    <property type="entry name" value="NAD(P)-binding Rossmann-like Domain"/>
    <property type="match status" value="1"/>
</dbReference>
<evidence type="ECO:0000259" key="2">
    <source>
        <dbReference type="Pfam" id="PF13478"/>
    </source>
</evidence>
<dbReference type="PANTHER" id="PTHR30388">
    <property type="entry name" value="ALDEHYDE OXIDOREDUCTASE MOLYBDENUM COFACTOR ASSEMBLY PROTEIN"/>
    <property type="match status" value="1"/>
</dbReference>
<dbReference type="Proteomes" id="UP000183685">
    <property type="component" value="Unassembled WGS sequence"/>
</dbReference>
<evidence type="ECO:0000313" key="3">
    <source>
        <dbReference type="EMBL" id="SDD37524.1"/>
    </source>
</evidence>
<dbReference type="RefSeq" id="WP_206594991.1">
    <property type="nucleotide sequence ID" value="NZ_FNAK01000001.1"/>
</dbReference>
<dbReference type="Pfam" id="PF02625">
    <property type="entry name" value="XdhC_CoxI"/>
    <property type="match status" value="1"/>
</dbReference>
<accession>A0A1G6U8F0</accession>
<dbReference type="PANTHER" id="PTHR30388:SF6">
    <property type="entry name" value="XANTHINE DEHYDROGENASE SUBUNIT A-RELATED"/>
    <property type="match status" value="1"/>
</dbReference>
<feature type="domain" description="XdhC Rossmann" evidence="2">
    <location>
        <begin position="105"/>
        <end position="248"/>
    </location>
</feature>
<sequence length="252" mass="27300">MSGEFGVLILIEETKGSAPREAGTTMWVDARGIQGTIGGGNLEYLAIEQAHKLLADDTLTEVTQNYALGPLLEQCCGGSVVLKLSKKPLAERMALMADHRTLAPLYMFGAGHVGKAVMAAIHKLPFRVTWVDARAHEFPSFVPKHAETVTDRDPLEVVESAPAGSLFLIFTHSHQLDYAITAAVLKRGDARYCGLIGSKTKRARFENRMLKERVITEADLPKLTCPIGVEGVTGKEPEIIAVAVAAQLLQQL</sequence>